<dbReference type="PANTHER" id="PTHR31313">
    <property type="entry name" value="TY1 ENHANCER ACTIVATOR"/>
    <property type="match status" value="1"/>
</dbReference>
<dbReference type="GO" id="GO:0005634">
    <property type="term" value="C:nucleus"/>
    <property type="evidence" value="ECO:0007669"/>
    <property type="project" value="UniProtKB-SubCell"/>
</dbReference>
<keyword evidence="4" id="KW-0805">Transcription regulation</keyword>
<dbReference type="GO" id="GO:0008270">
    <property type="term" value="F:zinc ion binding"/>
    <property type="evidence" value="ECO:0007669"/>
    <property type="project" value="InterPro"/>
</dbReference>
<dbReference type="HOGENOM" id="CLU_963550_0_0_1"/>
<keyword evidence="3" id="KW-0862">Zinc</keyword>
<evidence type="ECO:0000256" key="3">
    <source>
        <dbReference type="ARBA" id="ARBA00022833"/>
    </source>
</evidence>
<proteinExistence type="predicted"/>
<keyword evidence="10" id="KW-1185">Reference proteome</keyword>
<accession>R9P414</accession>
<comment type="subcellular location">
    <subcellularLocation>
        <location evidence="1">Nucleus</location>
    </subcellularLocation>
</comment>
<feature type="domain" description="Zn(2)-C6 fungal-type" evidence="8">
    <location>
        <begin position="27"/>
        <end position="57"/>
    </location>
</feature>
<protein>
    <submittedName>
        <fullName evidence="9">C6 transcription factor</fullName>
    </submittedName>
</protein>
<dbReference type="AlphaFoldDB" id="R9P414"/>
<keyword evidence="7" id="KW-0539">Nucleus</keyword>
<evidence type="ECO:0000256" key="5">
    <source>
        <dbReference type="ARBA" id="ARBA00023125"/>
    </source>
</evidence>
<dbReference type="SMART" id="SM00066">
    <property type="entry name" value="GAL4"/>
    <property type="match status" value="1"/>
</dbReference>
<organism evidence="9 10">
    <name type="scientific">Pseudozyma hubeiensis (strain SY62)</name>
    <name type="common">Yeast</name>
    <dbReference type="NCBI Taxonomy" id="1305764"/>
    <lineage>
        <taxon>Eukaryota</taxon>
        <taxon>Fungi</taxon>
        <taxon>Dikarya</taxon>
        <taxon>Basidiomycota</taxon>
        <taxon>Ustilaginomycotina</taxon>
        <taxon>Ustilaginomycetes</taxon>
        <taxon>Ustilaginales</taxon>
        <taxon>Ustilaginaceae</taxon>
        <taxon>Pseudozyma</taxon>
    </lineage>
</organism>
<dbReference type="CDD" id="cd00067">
    <property type="entry name" value="GAL4"/>
    <property type="match status" value="1"/>
</dbReference>
<sequence>MQSPYKSAASPSSLTVSGSRRSRISQACMACRRRKIKCNGDLDGCAHCKQTEQQCRYEPVSDGDKLRARSYKRKLIQRRQQTRVLYDGPMYLEPAFLACPYGMASTTAGFYALRSAVDTVPAHRQQYSPIFHPATPPMTDTDSYTFFVSPSSETSTQLQPINSNTSFPYTILAPTPIESLSSLSSSPSGSESTVMTPIGASTHMHFPGFVGDLQVYTVPCIDTVAGTNDIAGHSGSSVESTPSAFSQEYSTLSSSHLFFYSMMTEFQITASGYKPTVDANTSTLAGAFA</sequence>
<evidence type="ECO:0000256" key="2">
    <source>
        <dbReference type="ARBA" id="ARBA00022723"/>
    </source>
</evidence>
<reference evidence="10" key="1">
    <citation type="journal article" date="2013" name="Genome Announc.">
        <title>Draft genome sequence of the basidiomycetous yeast-like fungus Pseudozyma hubeiensis SY62, which produces an abundant amount of the biosurfactant mannosylerythritol lipids.</title>
        <authorList>
            <person name="Konishi M."/>
            <person name="Hatada Y."/>
            <person name="Horiuchi J."/>
        </authorList>
    </citation>
    <scope>NUCLEOTIDE SEQUENCE [LARGE SCALE GENOMIC DNA]</scope>
    <source>
        <strain evidence="10">SY62</strain>
    </source>
</reference>
<evidence type="ECO:0000259" key="8">
    <source>
        <dbReference type="PROSITE" id="PS50048"/>
    </source>
</evidence>
<dbReference type="OrthoDB" id="2556452at2759"/>
<dbReference type="PROSITE" id="PS00463">
    <property type="entry name" value="ZN2_CY6_FUNGAL_1"/>
    <property type="match status" value="1"/>
</dbReference>
<dbReference type="GO" id="GO:0000981">
    <property type="term" value="F:DNA-binding transcription factor activity, RNA polymerase II-specific"/>
    <property type="evidence" value="ECO:0007669"/>
    <property type="project" value="InterPro"/>
</dbReference>
<keyword evidence="2" id="KW-0479">Metal-binding</keyword>
<name>R9P414_PSEHS</name>
<evidence type="ECO:0000256" key="4">
    <source>
        <dbReference type="ARBA" id="ARBA00023015"/>
    </source>
</evidence>
<dbReference type="Gene3D" id="4.10.240.10">
    <property type="entry name" value="Zn(2)-C6 fungal-type DNA-binding domain"/>
    <property type="match status" value="1"/>
</dbReference>
<gene>
    <name evidence="9" type="ORF">PHSY_003565</name>
</gene>
<dbReference type="Proteomes" id="UP000014071">
    <property type="component" value="Unassembled WGS sequence"/>
</dbReference>
<keyword evidence="5" id="KW-0238">DNA-binding</keyword>
<dbReference type="Pfam" id="PF00172">
    <property type="entry name" value="Zn_clus"/>
    <property type="match status" value="1"/>
</dbReference>
<dbReference type="EMBL" id="DF238799">
    <property type="protein sequence ID" value="GAC95987.1"/>
    <property type="molecule type" value="Genomic_DNA"/>
</dbReference>
<keyword evidence="6" id="KW-0804">Transcription</keyword>
<dbReference type="RefSeq" id="XP_012189574.1">
    <property type="nucleotide sequence ID" value="XM_012334184.1"/>
</dbReference>
<dbReference type="GO" id="GO:0003677">
    <property type="term" value="F:DNA binding"/>
    <property type="evidence" value="ECO:0007669"/>
    <property type="project" value="UniProtKB-KW"/>
</dbReference>
<evidence type="ECO:0000256" key="1">
    <source>
        <dbReference type="ARBA" id="ARBA00004123"/>
    </source>
</evidence>
<evidence type="ECO:0000256" key="7">
    <source>
        <dbReference type="ARBA" id="ARBA00023242"/>
    </source>
</evidence>
<dbReference type="eggNOG" id="ENOG502QV4Q">
    <property type="taxonomic scope" value="Eukaryota"/>
</dbReference>
<dbReference type="GeneID" id="24108853"/>
<evidence type="ECO:0000256" key="6">
    <source>
        <dbReference type="ARBA" id="ARBA00023163"/>
    </source>
</evidence>
<dbReference type="InterPro" id="IPR051615">
    <property type="entry name" value="Transcr_Regulatory_Elem"/>
</dbReference>
<evidence type="ECO:0000313" key="10">
    <source>
        <dbReference type="Proteomes" id="UP000014071"/>
    </source>
</evidence>
<dbReference type="InterPro" id="IPR036864">
    <property type="entry name" value="Zn2-C6_fun-type_DNA-bd_sf"/>
</dbReference>
<dbReference type="PROSITE" id="PS50048">
    <property type="entry name" value="ZN2_CY6_FUNGAL_2"/>
    <property type="match status" value="1"/>
</dbReference>
<evidence type="ECO:0000313" key="9">
    <source>
        <dbReference type="EMBL" id="GAC95987.1"/>
    </source>
</evidence>
<dbReference type="PANTHER" id="PTHR31313:SF81">
    <property type="entry name" value="TY1 ENHANCER ACTIVATOR"/>
    <property type="match status" value="1"/>
</dbReference>
<dbReference type="InterPro" id="IPR001138">
    <property type="entry name" value="Zn2Cys6_DnaBD"/>
</dbReference>
<dbReference type="SUPFAM" id="SSF57701">
    <property type="entry name" value="Zn2/Cys6 DNA-binding domain"/>
    <property type="match status" value="1"/>
</dbReference>